<organism evidence="2">
    <name type="scientific">hydrothermal vent metagenome</name>
    <dbReference type="NCBI Taxonomy" id="652676"/>
    <lineage>
        <taxon>unclassified sequences</taxon>
        <taxon>metagenomes</taxon>
        <taxon>ecological metagenomes</taxon>
    </lineage>
</organism>
<evidence type="ECO:0000313" key="2">
    <source>
        <dbReference type="EMBL" id="CUS43468.1"/>
    </source>
</evidence>
<dbReference type="EMBL" id="CZQE01000055">
    <property type="protein sequence ID" value="CUS43468.1"/>
    <property type="molecule type" value="Genomic_DNA"/>
</dbReference>
<feature type="domain" description="IraD/Gp25-like" evidence="1">
    <location>
        <begin position="33"/>
        <end position="123"/>
    </location>
</feature>
<dbReference type="AlphaFoldDB" id="A0A160THE8"/>
<reference evidence="2" key="1">
    <citation type="submission" date="2015-10" db="EMBL/GenBank/DDBJ databases">
        <authorList>
            <person name="Gilbert D.G."/>
        </authorList>
    </citation>
    <scope>NUCLEOTIDE SEQUENCE</scope>
</reference>
<dbReference type="Pfam" id="PF04965">
    <property type="entry name" value="GPW_gp25"/>
    <property type="match status" value="1"/>
</dbReference>
<dbReference type="Gene3D" id="3.10.450.40">
    <property type="match status" value="1"/>
</dbReference>
<evidence type="ECO:0000259" key="1">
    <source>
        <dbReference type="Pfam" id="PF04965"/>
    </source>
</evidence>
<dbReference type="SUPFAM" id="SSF160719">
    <property type="entry name" value="gpW/gp25-like"/>
    <property type="match status" value="1"/>
</dbReference>
<accession>A0A160THE8</accession>
<proteinExistence type="predicted"/>
<name>A0A160THE8_9ZZZZ</name>
<dbReference type="InterPro" id="IPR007048">
    <property type="entry name" value="IraD/Gp25-like"/>
</dbReference>
<sequence>MADEISISQSFLGTGWTFPPTFDRQLASIIMSSDVENIKECLWVLFSTALGERIMAATYGTGLRLKVFDSLTETLANDIRSLIAKAILDWEPRIDVERIDIQEVSPLNGELAISIDFIVRRTNARSNLVFPFYLNEATLAPPPM</sequence>
<protein>
    <submittedName>
        <fullName evidence="2">GPW/gp25 family protein</fullName>
    </submittedName>
</protein>
<gene>
    <name evidence="2" type="ORF">MGWOODY_Smn1744</name>
</gene>